<feature type="transmembrane region" description="Helical" evidence="2">
    <location>
        <begin position="43"/>
        <end position="59"/>
    </location>
</feature>
<dbReference type="PANTHER" id="PTHR22168:SF7">
    <property type="entry name" value="TRANSMEMBRANE PROTEIN 26-LIKE"/>
    <property type="match status" value="1"/>
</dbReference>
<dbReference type="OrthoDB" id="10042902at2759"/>
<gene>
    <name evidence="3" type="ORF">BSL78_10016</name>
</gene>
<dbReference type="Proteomes" id="UP000230750">
    <property type="component" value="Unassembled WGS sequence"/>
</dbReference>
<keyword evidence="4" id="KW-1185">Reference proteome</keyword>
<feature type="transmembrane region" description="Helical" evidence="2">
    <location>
        <begin position="292"/>
        <end position="319"/>
    </location>
</feature>
<feature type="region of interest" description="Disordered" evidence="1">
    <location>
        <begin position="345"/>
        <end position="372"/>
    </location>
</feature>
<reference evidence="3 4" key="1">
    <citation type="journal article" date="2017" name="PLoS Biol.">
        <title>The sea cucumber genome provides insights into morphological evolution and visceral regeneration.</title>
        <authorList>
            <person name="Zhang X."/>
            <person name="Sun L."/>
            <person name="Yuan J."/>
            <person name="Sun Y."/>
            <person name="Gao Y."/>
            <person name="Zhang L."/>
            <person name="Li S."/>
            <person name="Dai H."/>
            <person name="Hamel J.F."/>
            <person name="Liu C."/>
            <person name="Yu Y."/>
            <person name="Liu S."/>
            <person name="Lin W."/>
            <person name="Guo K."/>
            <person name="Jin S."/>
            <person name="Xu P."/>
            <person name="Storey K.B."/>
            <person name="Huan P."/>
            <person name="Zhang T."/>
            <person name="Zhou Y."/>
            <person name="Zhang J."/>
            <person name="Lin C."/>
            <person name="Li X."/>
            <person name="Xing L."/>
            <person name="Huo D."/>
            <person name="Sun M."/>
            <person name="Wang L."/>
            <person name="Mercier A."/>
            <person name="Li F."/>
            <person name="Yang H."/>
            <person name="Xiang J."/>
        </authorList>
    </citation>
    <scope>NUCLEOTIDE SEQUENCE [LARGE SCALE GENOMIC DNA]</scope>
    <source>
        <strain evidence="3">Shaxun</strain>
        <tissue evidence="3">Muscle</tissue>
    </source>
</reference>
<feature type="transmembrane region" description="Helical" evidence="2">
    <location>
        <begin position="247"/>
        <end position="272"/>
    </location>
</feature>
<protein>
    <submittedName>
        <fullName evidence="3">Putative transmembrane protein</fullName>
    </submittedName>
</protein>
<evidence type="ECO:0000256" key="2">
    <source>
        <dbReference type="SAM" id="Phobius"/>
    </source>
</evidence>
<sequence length="372" mass="41585">MSCAAKIVKTIMASQALLVRLIYAIHASIGVIIAASLTKNNKLYFFQLFLIVSAAEYIWTIKKSKKGEWKWLLPSVVIYIAWLVPQIFILEYSAMAKGKDILREFNQTTSECRTDLSGLSSLGNSLNISKRSDEEYHDTVLQLNVLLQQSMMLVFILGRWLGPKGSMTREQLSQLLLAYVGMAADMLEFITETLTIPRVACDDIFVTIVMVLWSWSLLQFTLGLTATKQSKTRVVGTAKAQQDPCSVVQGISSFFLWCCGGEIWALLVSVIMQDGPYLVMRLYLLIKLHEVGQIFFTIKNGILFCLQLYRFAIVVGVVANGKNKEKDTKTEENLEGDPPYEIASVSKQEQAQDLSTSLPGVVEENNPDDAIP</sequence>
<dbReference type="PANTHER" id="PTHR22168">
    <property type="entry name" value="TMEM26 PROTEIN"/>
    <property type="match status" value="1"/>
</dbReference>
<evidence type="ECO:0000256" key="1">
    <source>
        <dbReference type="SAM" id="MobiDB-lite"/>
    </source>
</evidence>
<dbReference type="Pfam" id="PF09772">
    <property type="entry name" value="Tmem26"/>
    <property type="match status" value="1"/>
</dbReference>
<feature type="transmembrane region" description="Helical" evidence="2">
    <location>
        <begin position="71"/>
        <end position="90"/>
    </location>
</feature>
<accession>A0A2G8KYM3</accession>
<evidence type="ECO:0000313" key="4">
    <source>
        <dbReference type="Proteomes" id="UP000230750"/>
    </source>
</evidence>
<feature type="transmembrane region" description="Helical" evidence="2">
    <location>
        <begin position="174"/>
        <end position="192"/>
    </location>
</feature>
<comment type="caution">
    <text evidence="3">The sequence shown here is derived from an EMBL/GenBank/DDBJ whole genome shotgun (WGS) entry which is preliminary data.</text>
</comment>
<dbReference type="InterPro" id="IPR019169">
    <property type="entry name" value="Transmembrane_26"/>
</dbReference>
<feature type="transmembrane region" description="Helical" evidence="2">
    <location>
        <begin position="204"/>
        <end position="226"/>
    </location>
</feature>
<organism evidence="3 4">
    <name type="scientific">Stichopus japonicus</name>
    <name type="common">Sea cucumber</name>
    <dbReference type="NCBI Taxonomy" id="307972"/>
    <lineage>
        <taxon>Eukaryota</taxon>
        <taxon>Metazoa</taxon>
        <taxon>Echinodermata</taxon>
        <taxon>Eleutherozoa</taxon>
        <taxon>Echinozoa</taxon>
        <taxon>Holothuroidea</taxon>
        <taxon>Aspidochirotacea</taxon>
        <taxon>Aspidochirotida</taxon>
        <taxon>Stichopodidae</taxon>
        <taxon>Apostichopus</taxon>
    </lineage>
</organism>
<evidence type="ECO:0000313" key="3">
    <source>
        <dbReference type="EMBL" id="PIK53097.1"/>
    </source>
</evidence>
<keyword evidence="2 3" id="KW-0812">Transmembrane</keyword>
<dbReference type="EMBL" id="MRZV01000301">
    <property type="protein sequence ID" value="PIK53097.1"/>
    <property type="molecule type" value="Genomic_DNA"/>
</dbReference>
<name>A0A2G8KYM3_STIJA</name>
<feature type="transmembrane region" description="Helical" evidence="2">
    <location>
        <begin position="17"/>
        <end position="37"/>
    </location>
</feature>
<feature type="transmembrane region" description="Helical" evidence="2">
    <location>
        <begin position="141"/>
        <end position="162"/>
    </location>
</feature>
<keyword evidence="2" id="KW-1133">Transmembrane helix</keyword>
<dbReference type="AlphaFoldDB" id="A0A2G8KYM3"/>
<proteinExistence type="predicted"/>
<feature type="compositionally biased region" description="Polar residues" evidence="1">
    <location>
        <begin position="345"/>
        <end position="358"/>
    </location>
</feature>
<keyword evidence="2" id="KW-0472">Membrane</keyword>